<dbReference type="PROSITE" id="PS50222">
    <property type="entry name" value="EF_HAND_2"/>
    <property type="match status" value="1"/>
</dbReference>
<protein>
    <submittedName>
        <fullName evidence="2">Ca2+-binding EF-hand superfamily protein</fullName>
    </submittedName>
</protein>
<dbReference type="AlphaFoldDB" id="A0A7W8EK84"/>
<evidence type="ECO:0000313" key="3">
    <source>
        <dbReference type="Proteomes" id="UP000568380"/>
    </source>
</evidence>
<proteinExistence type="predicted"/>
<dbReference type="Proteomes" id="UP000568380">
    <property type="component" value="Unassembled WGS sequence"/>
</dbReference>
<keyword evidence="3" id="KW-1185">Reference proteome</keyword>
<reference evidence="2 3" key="1">
    <citation type="submission" date="2020-08" db="EMBL/GenBank/DDBJ databases">
        <title>Genomic Encyclopedia of Type Strains, Phase IV (KMG-IV): sequencing the most valuable type-strain genomes for metagenomic binning, comparative biology and taxonomic classification.</title>
        <authorList>
            <person name="Goeker M."/>
        </authorList>
    </citation>
    <scope>NUCLEOTIDE SEQUENCE [LARGE SCALE GENOMIC DNA]</scope>
    <source>
        <strain evidence="2 3">DSM 45385</strain>
    </source>
</reference>
<evidence type="ECO:0000259" key="1">
    <source>
        <dbReference type="PROSITE" id="PS50222"/>
    </source>
</evidence>
<sequence>MAIDLRNHKLDRAFDHIDVSGGGEIERADLLGLGARILVGFGESPTSATGTKLVDSFDGIWAALSGVLDRDADARMTREDFHKAMAAAFIDGERYEPVFRPAIQAVAELCDADGDGFVRPGEFRTMLSAFGTAYDDVDEAFDRLDRTGQGVLSVTDLVDAAKEYYTGEDPHARGNWFFGPL</sequence>
<comment type="caution">
    <text evidence="2">The sequence shown here is derived from an EMBL/GenBank/DDBJ whole genome shotgun (WGS) entry which is preliminary data.</text>
</comment>
<accession>A0A7W8EK84</accession>
<organism evidence="2 3">
    <name type="scientific">Nonomuraea endophytica</name>
    <dbReference type="NCBI Taxonomy" id="714136"/>
    <lineage>
        <taxon>Bacteria</taxon>
        <taxon>Bacillati</taxon>
        <taxon>Actinomycetota</taxon>
        <taxon>Actinomycetes</taxon>
        <taxon>Streptosporangiales</taxon>
        <taxon>Streptosporangiaceae</taxon>
        <taxon>Nonomuraea</taxon>
    </lineage>
</organism>
<evidence type="ECO:0000313" key="2">
    <source>
        <dbReference type="EMBL" id="MBB5082464.1"/>
    </source>
</evidence>
<dbReference type="InterPro" id="IPR011992">
    <property type="entry name" value="EF-hand-dom_pair"/>
</dbReference>
<dbReference type="RefSeq" id="WP_184970706.1">
    <property type="nucleotide sequence ID" value="NZ_JACHIN010000013.1"/>
</dbReference>
<dbReference type="SMART" id="SM00054">
    <property type="entry name" value="EFh"/>
    <property type="match status" value="4"/>
</dbReference>
<dbReference type="InterPro" id="IPR002048">
    <property type="entry name" value="EF_hand_dom"/>
</dbReference>
<dbReference type="Gene3D" id="1.10.238.10">
    <property type="entry name" value="EF-hand"/>
    <property type="match status" value="1"/>
</dbReference>
<dbReference type="EMBL" id="JACHIN010000013">
    <property type="protein sequence ID" value="MBB5082464.1"/>
    <property type="molecule type" value="Genomic_DNA"/>
</dbReference>
<dbReference type="InterPro" id="IPR018247">
    <property type="entry name" value="EF_Hand_1_Ca_BS"/>
</dbReference>
<gene>
    <name evidence="2" type="ORF">HNR40_007959</name>
</gene>
<dbReference type="PROSITE" id="PS00018">
    <property type="entry name" value="EF_HAND_1"/>
    <property type="match status" value="1"/>
</dbReference>
<name>A0A7W8EK84_9ACTN</name>
<feature type="domain" description="EF-hand" evidence="1">
    <location>
        <begin position="132"/>
        <end position="167"/>
    </location>
</feature>
<dbReference type="GO" id="GO:0005509">
    <property type="term" value="F:calcium ion binding"/>
    <property type="evidence" value="ECO:0007669"/>
    <property type="project" value="InterPro"/>
</dbReference>
<dbReference type="SUPFAM" id="SSF47473">
    <property type="entry name" value="EF-hand"/>
    <property type="match status" value="1"/>
</dbReference>